<feature type="transmembrane region" description="Helical" evidence="10">
    <location>
        <begin position="7"/>
        <end position="30"/>
    </location>
</feature>
<evidence type="ECO:0000256" key="3">
    <source>
        <dbReference type="ARBA" id="ARBA00022481"/>
    </source>
</evidence>
<feature type="domain" description="HAMP" evidence="12">
    <location>
        <begin position="163"/>
        <end position="217"/>
    </location>
</feature>
<dbReference type="FunFam" id="1.10.287.950:FF:000001">
    <property type="entry name" value="Methyl-accepting chemotaxis sensory transducer"/>
    <property type="match status" value="1"/>
</dbReference>
<feature type="transmembrane region" description="Helical" evidence="10">
    <location>
        <begin position="138"/>
        <end position="160"/>
    </location>
</feature>
<evidence type="ECO:0000256" key="2">
    <source>
        <dbReference type="ARBA" id="ARBA00022475"/>
    </source>
</evidence>
<dbReference type="SMART" id="SM00283">
    <property type="entry name" value="MA"/>
    <property type="match status" value="1"/>
</dbReference>
<evidence type="ECO:0000256" key="7">
    <source>
        <dbReference type="ARBA" id="ARBA00023224"/>
    </source>
</evidence>
<evidence type="ECO:0000256" key="8">
    <source>
        <dbReference type="ARBA" id="ARBA00029447"/>
    </source>
</evidence>
<dbReference type="STRING" id="743720.Psefu_2042"/>
<dbReference type="PANTHER" id="PTHR32089">
    <property type="entry name" value="METHYL-ACCEPTING CHEMOTAXIS PROTEIN MCPB"/>
    <property type="match status" value="1"/>
</dbReference>
<sequence length="494" mass="53114">MHSLIRKIMLVVTVVMTLVAVTVGVTNFFFTASELDRQHLAEIERIETVAARALSLALAMTQKTDVERLMGDLANNPLISSMRVVGGDGQSIYAIEPRHTRAQSAVVRKVPLVEGGRALGTLEIVFNRDGVESTLVTVMLQSVFVNGVMLLAVLLTVFLLTRRLVTRPVREVSESLAQIAQGNGDLRARLKVRSRDEIGHLASTFNSVLEQLAGLMGGVNGVASSLDRSLDGMGQSTEATANAANQQVVQVEMVASALTQLSQSASEVAGHAQRTFEQTCTATEQVQVGRSKMENNHATVIRLSEQVGSTAQKISSLAADSEGISTMVVTIRSIAEQTNLLALNAAIEAARAGEQGRGFAVVADEVRALASKTRQSTEEIERIVSQLQSAAEQAKQAMTGCQATLQETVLRSGEVSDYLEQVRTGIVSINAMNQLISQASQEQCRVANGVTESVSRIHELSESIFMSIHSLTDGGQRLKSQSQVLQDKMGQFQL</sequence>
<evidence type="ECO:0000313" key="13">
    <source>
        <dbReference type="EMBL" id="AEF22013.1"/>
    </source>
</evidence>
<evidence type="ECO:0000256" key="10">
    <source>
        <dbReference type="SAM" id="Phobius"/>
    </source>
</evidence>
<accession>F6A9U1</accession>
<evidence type="ECO:0000256" key="9">
    <source>
        <dbReference type="PROSITE-ProRule" id="PRU00284"/>
    </source>
</evidence>
<organism evidence="13 14">
    <name type="scientific">Pseudomonas fulva (strain 12-X)</name>
    <dbReference type="NCBI Taxonomy" id="743720"/>
    <lineage>
        <taxon>Bacteria</taxon>
        <taxon>Pseudomonadati</taxon>
        <taxon>Pseudomonadota</taxon>
        <taxon>Gammaproteobacteria</taxon>
        <taxon>Pseudomonadales</taxon>
        <taxon>Pseudomonadaceae</taxon>
        <taxon>Pseudomonas</taxon>
    </lineage>
</organism>
<comment type="similarity">
    <text evidence="8">Belongs to the methyl-accepting chemotaxis (MCP) protein family.</text>
</comment>
<keyword evidence="14" id="KW-1185">Reference proteome</keyword>
<evidence type="ECO:0000256" key="5">
    <source>
        <dbReference type="ARBA" id="ARBA00022989"/>
    </source>
</evidence>
<evidence type="ECO:0000313" key="14">
    <source>
        <dbReference type="Proteomes" id="UP000000686"/>
    </source>
</evidence>
<dbReference type="Pfam" id="PF00672">
    <property type="entry name" value="HAMP"/>
    <property type="match status" value="1"/>
</dbReference>
<keyword evidence="5 10" id="KW-1133">Transmembrane helix</keyword>
<dbReference type="PRINTS" id="PR00260">
    <property type="entry name" value="CHEMTRNSDUCR"/>
</dbReference>
<feature type="domain" description="Methyl-accepting transducer" evidence="11">
    <location>
        <begin position="222"/>
        <end position="458"/>
    </location>
</feature>
<dbReference type="InterPro" id="IPR003660">
    <property type="entry name" value="HAMP_dom"/>
</dbReference>
<dbReference type="GO" id="GO:0005886">
    <property type="term" value="C:plasma membrane"/>
    <property type="evidence" value="ECO:0007669"/>
    <property type="project" value="UniProtKB-SubCell"/>
</dbReference>
<dbReference type="InterPro" id="IPR004089">
    <property type="entry name" value="MCPsignal_dom"/>
</dbReference>
<dbReference type="GO" id="GO:0007165">
    <property type="term" value="P:signal transduction"/>
    <property type="evidence" value="ECO:0007669"/>
    <property type="project" value="UniProtKB-KW"/>
</dbReference>
<dbReference type="PANTHER" id="PTHR32089:SF119">
    <property type="entry name" value="METHYL-ACCEPTING CHEMOTAXIS PROTEIN CTPL"/>
    <property type="match status" value="1"/>
</dbReference>
<dbReference type="OrthoDB" id="2489132at2"/>
<evidence type="ECO:0000256" key="6">
    <source>
        <dbReference type="ARBA" id="ARBA00023136"/>
    </source>
</evidence>
<dbReference type="SUPFAM" id="SSF58104">
    <property type="entry name" value="Methyl-accepting chemotaxis protein (MCP) signaling domain"/>
    <property type="match status" value="1"/>
</dbReference>
<protein>
    <submittedName>
        <fullName evidence="13">Methyl-accepting chemotaxis sensory transducer</fullName>
    </submittedName>
</protein>
<gene>
    <name evidence="13" type="ordered locus">Psefu_2042</name>
</gene>
<dbReference type="PROSITE" id="PS50885">
    <property type="entry name" value="HAMP"/>
    <property type="match status" value="1"/>
</dbReference>
<dbReference type="CDD" id="cd06225">
    <property type="entry name" value="HAMP"/>
    <property type="match status" value="1"/>
</dbReference>
<keyword evidence="4 10" id="KW-0812">Transmembrane</keyword>
<dbReference type="GO" id="GO:0006935">
    <property type="term" value="P:chemotaxis"/>
    <property type="evidence" value="ECO:0007669"/>
    <property type="project" value="InterPro"/>
</dbReference>
<dbReference type="Proteomes" id="UP000000686">
    <property type="component" value="Chromosome"/>
</dbReference>
<evidence type="ECO:0000256" key="1">
    <source>
        <dbReference type="ARBA" id="ARBA00004651"/>
    </source>
</evidence>
<comment type="subcellular location">
    <subcellularLocation>
        <location evidence="1">Cell membrane</location>
        <topology evidence="1">Multi-pass membrane protein</topology>
    </subcellularLocation>
</comment>
<dbReference type="PROSITE" id="PS50111">
    <property type="entry name" value="CHEMOTAXIS_TRANSDUC_2"/>
    <property type="match status" value="1"/>
</dbReference>
<dbReference type="GO" id="GO:0004888">
    <property type="term" value="F:transmembrane signaling receptor activity"/>
    <property type="evidence" value="ECO:0007669"/>
    <property type="project" value="InterPro"/>
</dbReference>
<keyword evidence="3" id="KW-0488">Methylation</keyword>
<reference evidence="13 14" key="1">
    <citation type="submission" date="2011-04" db="EMBL/GenBank/DDBJ databases">
        <title>Complete sequence of Pseudomonas fulva 12-X.</title>
        <authorList>
            <consortium name="US DOE Joint Genome Institute"/>
            <person name="Lucas S."/>
            <person name="Han J."/>
            <person name="Lapidus A."/>
            <person name="Cheng J.-F."/>
            <person name="Goodwin L."/>
            <person name="Pitluck S."/>
            <person name="Peters L."/>
            <person name="Mikhailova N."/>
            <person name="Pagani I."/>
            <person name="Davenport K."/>
            <person name="Han C."/>
            <person name="Tapia R."/>
            <person name="Land M."/>
            <person name="Hauser L."/>
            <person name="Kyrpides N."/>
            <person name="Ivanova N."/>
            <person name="Pagani I."/>
            <person name="Lcollab F.I."/>
            <person name="Woyke T."/>
        </authorList>
    </citation>
    <scope>NUCLEOTIDE SEQUENCE [LARGE SCALE GENOMIC DNA]</scope>
    <source>
        <strain evidence="14">12-X</strain>
    </source>
</reference>
<dbReference type="eggNOG" id="COG0840">
    <property type="taxonomic scope" value="Bacteria"/>
</dbReference>
<keyword evidence="6 10" id="KW-0472">Membrane</keyword>
<dbReference type="AlphaFoldDB" id="F6A9U1"/>
<dbReference type="SMART" id="SM00304">
    <property type="entry name" value="HAMP"/>
    <property type="match status" value="1"/>
</dbReference>
<dbReference type="EMBL" id="CP002727">
    <property type="protein sequence ID" value="AEF22013.1"/>
    <property type="molecule type" value="Genomic_DNA"/>
</dbReference>
<evidence type="ECO:0000259" key="12">
    <source>
        <dbReference type="PROSITE" id="PS50885"/>
    </source>
</evidence>
<name>F6A9U1_PSEF1</name>
<evidence type="ECO:0000256" key="4">
    <source>
        <dbReference type="ARBA" id="ARBA00022692"/>
    </source>
</evidence>
<keyword evidence="7 9" id="KW-0807">Transducer</keyword>
<dbReference type="KEGG" id="pfv:Psefu_2042"/>
<evidence type="ECO:0000259" key="11">
    <source>
        <dbReference type="PROSITE" id="PS50111"/>
    </source>
</evidence>
<proteinExistence type="inferred from homology"/>
<dbReference type="Gene3D" id="1.10.287.950">
    <property type="entry name" value="Methyl-accepting chemotaxis protein"/>
    <property type="match status" value="1"/>
</dbReference>
<dbReference type="Pfam" id="PF00015">
    <property type="entry name" value="MCPsignal"/>
    <property type="match status" value="1"/>
</dbReference>
<dbReference type="HOGENOM" id="CLU_000445_107_27_6"/>
<dbReference type="InterPro" id="IPR004090">
    <property type="entry name" value="Chemotax_Me-accpt_rcpt"/>
</dbReference>
<keyword evidence="2" id="KW-1003">Cell membrane</keyword>